<protein>
    <recommendedName>
        <fullName evidence="5">Type IV secretion system protein VirB10</fullName>
    </recommendedName>
</protein>
<comment type="caution">
    <text evidence="3">The sequence shown here is derived from an EMBL/GenBank/DDBJ whole genome shotgun (WGS) entry which is preliminary data.</text>
</comment>
<name>A0A917M968_9BACT</name>
<evidence type="ECO:0000313" key="3">
    <source>
        <dbReference type="EMBL" id="GGG87269.1"/>
    </source>
</evidence>
<accession>A0A917M968</accession>
<feature type="compositionally biased region" description="Low complexity" evidence="1">
    <location>
        <begin position="153"/>
        <end position="169"/>
    </location>
</feature>
<organism evidence="3 4">
    <name type="scientific">Edaphobacter dinghuensis</name>
    <dbReference type="NCBI Taxonomy" id="1560005"/>
    <lineage>
        <taxon>Bacteria</taxon>
        <taxon>Pseudomonadati</taxon>
        <taxon>Acidobacteriota</taxon>
        <taxon>Terriglobia</taxon>
        <taxon>Terriglobales</taxon>
        <taxon>Acidobacteriaceae</taxon>
        <taxon>Edaphobacter</taxon>
    </lineage>
</organism>
<evidence type="ECO:0000256" key="2">
    <source>
        <dbReference type="SAM" id="Phobius"/>
    </source>
</evidence>
<dbReference type="AlphaFoldDB" id="A0A917M968"/>
<feature type="region of interest" description="Disordered" evidence="1">
    <location>
        <begin position="126"/>
        <end position="213"/>
    </location>
</feature>
<keyword evidence="2" id="KW-0472">Membrane</keyword>
<feature type="transmembrane region" description="Helical" evidence="2">
    <location>
        <begin position="69"/>
        <end position="90"/>
    </location>
</feature>
<reference evidence="3" key="2">
    <citation type="submission" date="2020-09" db="EMBL/GenBank/DDBJ databases">
        <authorList>
            <person name="Sun Q."/>
            <person name="Zhou Y."/>
        </authorList>
    </citation>
    <scope>NUCLEOTIDE SEQUENCE</scope>
    <source>
        <strain evidence="3">CGMCC 1.12997</strain>
    </source>
</reference>
<gene>
    <name evidence="3" type="ORF">GCM10011585_34150</name>
</gene>
<evidence type="ECO:0008006" key="5">
    <source>
        <dbReference type="Google" id="ProtNLM"/>
    </source>
</evidence>
<feature type="compositionally biased region" description="Basic and acidic residues" evidence="1">
    <location>
        <begin position="186"/>
        <end position="204"/>
    </location>
</feature>
<evidence type="ECO:0000256" key="1">
    <source>
        <dbReference type="SAM" id="MobiDB-lite"/>
    </source>
</evidence>
<feature type="compositionally biased region" description="Basic and acidic residues" evidence="1">
    <location>
        <begin position="127"/>
        <end position="148"/>
    </location>
</feature>
<dbReference type="RefSeq" id="WP_188555453.1">
    <property type="nucleotide sequence ID" value="NZ_BMGT01000004.1"/>
</dbReference>
<proteinExistence type="predicted"/>
<keyword evidence="4" id="KW-1185">Reference proteome</keyword>
<evidence type="ECO:0000313" key="4">
    <source>
        <dbReference type="Proteomes" id="UP000647241"/>
    </source>
</evidence>
<sequence length="430" mass="46093">MNPNDIAQTDATTPGISDNAGVSELPRPQPPAPHEQETAEAKPSIDPVEPIREEPPGSTNFMTMDRKKAIILAGGLAAAVLFFFLTMMMGHGSHERTAMRKPVNPAIQNDASGKNQANVAPVMDALRNVDSKDNDGQLSDDDIKRMRSPETGSMSASASSEANSKSSSSGRAGTLASVPSFADTQQKWEDPRPYDQNEKSDRSQTQEQATIRETSLVFVRASAQTPATTRSAQQSDIEEPLLEVTPGSRIMAKLQFAISTADSAPVVAQVEYTYAIGDQIVVPAGALIYGHIEQADRVGYVSVKFDEIEIDHKREKVDAIGLSLDLGPIKGKVTGTNAGKNLLVRSVSGIGSTMAMVFGNNTSSAFSEDDLIRERLAENIGTAGDSEIMNLALTSKEVVTVDADTKIYVVFTKHEESSSSLHKVVSRPSM</sequence>
<keyword evidence="2" id="KW-1133">Transmembrane helix</keyword>
<feature type="compositionally biased region" description="Polar residues" evidence="1">
    <location>
        <begin position="1"/>
        <end position="16"/>
    </location>
</feature>
<dbReference type="Proteomes" id="UP000647241">
    <property type="component" value="Unassembled WGS sequence"/>
</dbReference>
<keyword evidence="2" id="KW-0812">Transmembrane</keyword>
<dbReference type="EMBL" id="BMGT01000004">
    <property type="protein sequence ID" value="GGG87269.1"/>
    <property type="molecule type" value="Genomic_DNA"/>
</dbReference>
<reference evidence="3" key="1">
    <citation type="journal article" date="2014" name="Int. J. Syst. Evol. Microbiol.">
        <title>Complete genome sequence of Corynebacterium casei LMG S-19264T (=DSM 44701T), isolated from a smear-ripened cheese.</title>
        <authorList>
            <consortium name="US DOE Joint Genome Institute (JGI-PGF)"/>
            <person name="Walter F."/>
            <person name="Albersmeier A."/>
            <person name="Kalinowski J."/>
            <person name="Ruckert C."/>
        </authorList>
    </citation>
    <scope>NUCLEOTIDE SEQUENCE</scope>
    <source>
        <strain evidence="3">CGMCC 1.12997</strain>
    </source>
</reference>
<feature type="region of interest" description="Disordered" evidence="1">
    <location>
        <begin position="1"/>
        <end position="61"/>
    </location>
</feature>